<dbReference type="PANTHER" id="PTHR10174:SF208">
    <property type="entry name" value="CRAL-TRIO DOMAIN-CONTAINING PROTEIN DDB_G0278031"/>
    <property type="match status" value="1"/>
</dbReference>
<dbReference type="AlphaFoldDB" id="A0A4Y2SND6"/>
<dbReference type="SUPFAM" id="SSF52087">
    <property type="entry name" value="CRAL/TRIO domain"/>
    <property type="match status" value="1"/>
</dbReference>
<dbReference type="GO" id="GO:1902936">
    <property type="term" value="F:phosphatidylinositol bisphosphate binding"/>
    <property type="evidence" value="ECO:0007669"/>
    <property type="project" value="TreeGrafter"/>
</dbReference>
<dbReference type="OrthoDB" id="6483593at2759"/>
<dbReference type="InterPro" id="IPR036273">
    <property type="entry name" value="CRAL/TRIO_N_dom_sf"/>
</dbReference>
<feature type="domain" description="CRAL-TRIO" evidence="1">
    <location>
        <begin position="74"/>
        <end position="143"/>
    </location>
</feature>
<name>A0A4Y2SND6_ARAVE</name>
<dbReference type="Gene3D" id="3.40.525.10">
    <property type="entry name" value="CRAL-TRIO lipid binding domain"/>
    <property type="match status" value="1"/>
</dbReference>
<dbReference type="Proteomes" id="UP000499080">
    <property type="component" value="Unassembled WGS sequence"/>
</dbReference>
<comment type="caution">
    <text evidence="2">The sequence shown here is derived from an EMBL/GenBank/DDBJ whole genome shotgun (WGS) entry which is preliminary data.</text>
</comment>
<dbReference type="PANTHER" id="PTHR10174">
    <property type="entry name" value="ALPHA-TOCOPHEROL TRANSFER PROTEIN-RELATED"/>
    <property type="match status" value="1"/>
</dbReference>
<dbReference type="Pfam" id="PF00650">
    <property type="entry name" value="CRAL_TRIO"/>
    <property type="match status" value="1"/>
</dbReference>
<dbReference type="InterPro" id="IPR001251">
    <property type="entry name" value="CRAL-TRIO_dom"/>
</dbReference>
<dbReference type="Gene3D" id="1.10.8.20">
    <property type="entry name" value="N-terminal domain of phosphatidylinositol transfer protein sec14p"/>
    <property type="match status" value="1"/>
</dbReference>
<proteinExistence type="predicted"/>
<protein>
    <recommendedName>
        <fullName evidence="1">CRAL-TRIO domain-containing protein</fullName>
    </recommendedName>
</protein>
<dbReference type="EMBL" id="BGPR01022681">
    <property type="protein sequence ID" value="GBN89223.1"/>
    <property type="molecule type" value="Genomic_DNA"/>
</dbReference>
<gene>
    <name evidence="2" type="ORF">AVEN_103314_1</name>
</gene>
<sequence>MGRHARPTRGGPDSTIFLRFENDFLKLFLRHSKYDVNRAFVQLRNFIRFKSSELFQSVPEDYFTTKPSTWFGSILPYRSPDGCTMILIEVGKWDPTELLLDDLKRLAIAIYTQALRDQMTQINGFKIILDFKGTSVKHLRHCTPQNLMFQYHAAIVRC</sequence>
<keyword evidence="3" id="KW-1185">Reference proteome</keyword>
<accession>A0A4Y2SND6</accession>
<evidence type="ECO:0000259" key="1">
    <source>
        <dbReference type="Pfam" id="PF00650"/>
    </source>
</evidence>
<evidence type="ECO:0000313" key="3">
    <source>
        <dbReference type="Proteomes" id="UP000499080"/>
    </source>
</evidence>
<dbReference type="InterPro" id="IPR036865">
    <property type="entry name" value="CRAL-TRIO_dom_sf"/>
</dbReference>
<dbReference type="SUPFAM" id="SSF46938">
    <property type="entry name" value="CRAL/TRIO N-terminal domain"/>
    <property type="match status" value="1"/>
</dbReference>
<evidence type="ECO:0000313" key="2">
    <source>
        <dbReference type="EMBL" id="GBN89223.1"/>
    </source>
</evidence>
<reference evidence="2 3" key="1">
    <citation type="journal article" date="2019" name="Sci. Rep.">
        <title>Orb-weaving spider Araneus ventricosus genome elucidates the spidroin gene catalogue.</title>
        <authorList>
            <person name="Kono N."/>
            <person name="Nakamura H."/>
            <person name="Ohtoshi R."/>
            <person name="Moran D.A.P."/>
            <person name="Shinohara A."/>
            <person name="Yoshida Y."/>
            <person name="Fujiwara M."/>
            <person name="Mori M."/>
            <person name="Tomita M."/>
            <person name="Arakawa K."/>
        </authorList>
    </citation>
    <scope>NUCLEOTIDE SEQUENCE [LARGE SCALE GENOMIC DNA]</scope>
</reference>
<organism evidence="2 3">
    <name type="scientific">Araneus ventricosus</name>
    <name type="common">Orbweaver spider</name>
    <name type="synonym">Epeira ventricosa</name>
    <dbReference type="NCBI Taxonomy" id="182803"/>
    <lineage>
        <taxon>Eukaryota</taxon>
        <taxon>Metazoa</taxon>
        <taxon>Ecdysozoa</taxon>
        <taxon>Arthropoda</taxon>
        <taxon>Chelicerata</taxon>
        <taxon>Arachnida</taxon>
        <taxon>Araneae</taxon>
        <taxon>Araneomorphae</taxon>
        <taxon>Entelegynae</taxon>
        <taxon>Araneoidea</taxon>
        <taxon>Araneidae</taxon>
        <taxon>Araneus</taxon>
    </lineage>
</organism>
<dbReference type="GO" id="GO:0016020">
    <property type="term" value="C:membrane"/>
    <property type="evidence" value="ECO:0007669"/>
    <property type="project" value="TreeGrafter"/>
</dbReference>